<evidence type="ECO:0000256" key="1">
    <source>
        <dbReference type="ARBA" id="ARBA00003979"/>
    </source>
</evidence>
<evidence type="ECO:0000313" key="10">
    <source>
        <dbReference type="EMBL" id="OLN85777.1"/>
    </source>
</evidence>
<dbReference type="Pfam" id="PF06090">
    <property type="entry name" value="Ins_P5_2-kin"/>
    <property type="match status" value="1"/>
</dbReference>
<organism evidence="10 11">
    <name type="scientific">Colletotrichum chlorophyti</name>
    <dbReference type="NCBI Taxonomy" id="708187"/>
    <lineage>
        <taxon>Eukaryota</taxon>
        <taxon>Fungi</taxon>
        <taxon>Dikarya</taxon>
        <taxon>Ascomycota</taxon>
        <taxon>Pezizomycotina</taxon>
        <taxon>Sordariomycetes</taxon>
        <taxon>Hypocreomycetidae</taxon>
        <taxon>Glomerellales</taxon>
        <taxon>Glomerellaceae</taxon>
        <taxon>Colletotrichum</taxon>
    </lineage>
</organism>
<dbReference type="GO" id="GO:0035299">
    <property type="term" value="F:inositol-1,3,4,5,6-pentakisphosphate 2-kinase activity"/>
    <property type="evidence" value="ECO:0007669"/>
    <property type="project" value="UniProtKB-EC"/>
</dbReference>
<comment type="similarity">
    <text evidence="2">Belongs to the IPK1 type 1 family.</text>
</comment>
<dbReference type="AlphaFoldDB" id="A0A1Q8RN78"/>
<reference evidence="10 11" key="1">
    <citation type="submission" date="2016-11" db="EMBL/GenBank/DDBJ databases">
        <title>Draft Genome Assembly of Colletotrichum chlorophyti a pathogen of herbaceous plants.</title>
        <authorList>
            <person name="Gan P."/>
            <person name="Narusaka M."/>
            <person name="Tsushima A."/>
            <person name="Narusaka Y."/>
            <person name="Takano Y."/>
            <person name="Shirasu K."/>
        </authorList>
    </citation>
    <scope>NUCLEOTIDE SEQUENCE [LARGE SCALE GENOMIC DNA]</scope>
    <source>
        <strain evidence="10 11">NTL11</strain>
    </source>
</reference>
<evidence type="ECO:0000256" key="4">
    <source>
        <dbReference type="ARBA" id="ARBA00014846"/>
    </source>
</evidence>
<keyword evidence="5 9" id="KW-0808">Transferase</keyword>
<comment type="domain">
    <text evidence="9">The EXKPK motif is conserved in inositol-pentakisphosphate 2-kinases of both family 1 and 2.</text>
</comment>
<evidence type="ECO:0000256" key="7">
    <source>
        <dbReference type="ARBA" id="ARBA00022777"/>
    </source>
</evidence>
<dbReference type="PANTHER" id="PTHR14456">
    <property type="entry name" value="INOSITOL POLYPHOSPHATE KINASE 1"/>
    <property type="match status" value="1"/>
</dbReference>
<dbReference type="STRING" id="708187.A0A1Q8RN78"/>
<evidence type="ECO:0000256" key="5">
    <source>
        <dbReference type="ARBA" id="ARBA00022679"/>
    </source>
</evidence>
<dbReference type="EMBL" id="MPGH01000152">
    <property type="protein sequence ID" value="OLN85777.1"/>
    <property type="molecule type" value="Genomic_DNA"/>
</dbReference>
<dbReference type="PANTHER" id="PTHR14456:SF2">
    <property type="entry name" value="INOSITOL-PENTAKISPHOSPHATE 2-KINASE"/>
    <property type="match status" value="1"/>
</dbReference>
<dbReference type="GO" id="GO:0032958">
    <property type="term" value="P:inositol phosphate biosynthetic process"/>
    <property type="evidence" value="ECO:0007669"/>
    <property type="project" value="TreeGrafter"/>
</dbReference>
<dbReference type="OrthoDB" id="272370at2759"/>
<dbReference type="GO" id="GO:0005524">
    <property type="term" value="F:ATP binding"/>
    <property type="evidence" value="ECO:0007669"/>
    <property type="project" value="UniProtKB-KW"/>
</dbReference>
<comment type="function">
    <text evidence="9">Phosphorylates Ins(1,3,4,5,6)P5 at position 2 to form Ins(1,2,3,4,5,6)P6 (InsP6 or phytate).</text>
</comment>
<evidence type="ECO:0000256" key="2">
    <source>
        <dbReference type="ARBA" id="ARBA00008305"/>
    </source>
</evidence>
<keyword evidence="8 9" id="KW-0067">ATP-binding</keyword>
<dbReference type="GO" id="GO:0005634">
    <property type="term" value="C:nucleus"/>
    <property type="evidence" value="ECO:0007669"/>
    <property type="project" value="TreeGrafter"/>
</dbReference>
<evidence type="ECO:0000256" key="3">
    <source>
        <dbReference type="ARBA" id="ARBA00012023"/>
    </source>
</evidence>
<sequence length="387" mass="43662">MASSKDLTGDVPFEKLPDSASGFVFSADVSITHGRISRHPWTHALYIGEGAANVLFEPLLSETVKHHRGSSNQRVEDGVEKELFSKYLMRVAKQPKDPKKPFYSAEAQFDYYQKKISPLFKSHIECLVDEKLAWVPSVAIQYLQQNLKGLDAAGGRQPDKPARPSKFVGDQVGSSRNILLVESMLPRKDREEFLVEFKPKWLAQSPSAPKEADTCRCCALAAKKYNKTKDANYDPARYPCPLWLDPERPTPERKKDIRRTAIATMFKDNPHAEVLYELLKKTSLIPLLKKVQVQKDPKGPLKAGMNDDGLPIAMTLRDCSLFIRYRVGRSGAGKAVVDEGSFEAKLSDLDIKNVAWKLSEWQDKERALVEQGWYTGRGKMKHCALQK</sequence>
<proteinExistence type="inferred from homology"/>
<comment type="catalytic activity">
    <reaction evidence="9">
        <text>1D-myo-inositol 1,3,4,5,6-pentakisphosphate + ATP = 1D-myo-inositol hexakisphosphate + ADP + H(+)</text>
        <dbReference type="Rhea" id="RHEA:20313"/>
        <dbReference type="ChEBI" id="CHEBI:15378"/>
        <dbReference type="ChEBI" id="CHEBI:30616"/>
        <dbReference type="ChEBI" id="CHEBI:57733"/>
        <dbReference type="ChEBI" id="CHEBI:58130"/>
        <dbReference type="ChEBI" id="CHEBI:456216"/>
        <dbReference type="EC" id="2.7.1.158"/>
    </reaction>
</comment>
<gene>
    <name evidence="10" type="ORF">CCHL11_09212</name>
</gene>
<keyword evidence="7 9" id="KW-0418">Kinase</keyword>
<evidence type="ECO:0000256" key="6">
    <source>
        <dbReference type="ARBA" id="ARBA00022741"/>
    </source>
</evidence>
<keyword evidence="6 9" id="KW-0547">Nucleotide-binding</keyword>
<name>A0A1Q8RN78_9PEZI</name>
<dbReference type="InterPro" id="IPR009286">
    <property type="entry name" value="Ins_P5_2-kin"/>
</dbReference>
<keyword evidence="11" id="KW-1185">Reference proteome</keyword>
<protein>
    <recommendedName>
        <fullName evidence="4 9">Inositol-pentakisphosphate 2-kinase</fullName>
        <ecNumber evidence="3 9">2.7.1.158</ecNumber>
    </recommendedName>
</protein>
<comment type="caution">
    <text evidence="10">The sequence shown here is derived from an EMBL/GenBank/DDBJ whole genome shotgun (WGS) entry which is preliminary data.</text>
</comment>
<evidence type="ECO:0000256" key="8">
    <source>
        <dbReference type="ARBA" id="ARBA00022840"/>
    </source>
</evidence>
<accession>A0A1Q8RN78</accession>
<evidence type="ECO:0000256" key="9">
    <source>
        <dbReference type="RuleBase" id="RU364126"/>
    </source>
</evidence>
<dbReference type="Proteomes" id="UP000186583">
    <property type="component" value="Unassembled WGS sequence"/>
</dbReference>
<evidence type="ECO:0000313" key="11">
    <source>
        <dbReference type="Proteomes" id="UP000186583"/>
    </source>
</evidence>
<comment type="function">
    <text evidence="1">Has kinase activity and phosphorylates inositol-1,3,4,5,6-pentakisphosphate (Ins(1,3,4,5,6)P5) to produce 1,2,3,4,5,6-hexakisphosphate (InsP6), also known as phytate.</text>
</comment>
<dbReference type="EC" id="2.7.1.158" evidence="3 9"/>